<keyword evidence="5" id="KW-1185">Reference proteome</keyword>
<feature type="repeat" description="ANK" evidence="3">
    <location>
        <begin position="100"/>
        <end position="132"/>
    </location>
</feature>
<gene>
    <name evidence="4" type="ORF">L873DRAFT_1669291</name>
</gene>
<evidence type="ECO:0000313" key="4">
    <source>
        <dbReference type="EMBL" id="RPB03777.1"/>
    </source>
</evidence>
<dbReference type="Proteomes" id="UP000276215">
    <property type="component" value="Unassembled WGS sequence"/>
</dbReference>
<evidence type="ECO:0000256" key="3">
    <source>
        <dbReference type="PROSITE-ProRule" id="PRU00023"/>
    </source>
</evidence>
<protein>
    <submittedName>
        <fullName evidence="4">Uncharacterized protein</fullName>
    </submittedName>
</protein>
<keyword evidence="1" id="KW-0677">Repeat</keyword>
<evidence type="ECO:0000256" key="2">
    <source>
        <dbReference type="ARBA" id="ARBA00023043"/>
    </source>
</evidence>
<organism evidence="4 5">
    <name type="scientific">Choiromyces venosus 120613-1</name>
    <dbReference type="NCBI Taxonomy" id="1336337"/>
    <lineage>
        <taxon>Eukaryota</taxon>
        <taxon>Fungi</taxon>
        <taxon>Dikarya</taxon>
        <taxon>Ascomycota</taxon>
        <taxon>Pezizomycotina</taxon>
        <taxon>Pezizomycetes</taxon>
        <taxon>Pezizales</taxon>
        <taxon>Tuberaceae</taxon>
        <taxon>Choiromyces</taxon>
    </lineage>
</organism>
<dbReference type="PANTHER" id="PTHR24171">
    <property type="entry name" value="ANKYRIN REPEAT DOMAIN-CONTAINING PROTEIN 39-RELATED"/>
    <property type="match status" value="1"/>
</dbReference>
<feature type="non-terminal residue" evidence="4">
    <location>
        <position position="165"/>
    </location>
</feature>
<dbReference type="AlphaFoldDB" id="A0A3N4JZQ9"/>
<sequence>MRGYLPAQAICKQLLGDSDGRFRETLEANDPKWQRNAVASGFLLAWKFAYEYPEEHALALSDFRRSGGYNAHYAYNTIKKESTYSPSGLLYDVQGPLEWLKSYPLHRAAALGQTPEVRRLLESGYDIDSLDVSGETPLQRACMAGHASTTRYLVKKGADVTLKSK</sequence>
<evidence type="ECO:0000256" key="1">
    <source>
        <dbReference type="ARBA" id="ARBA00022737"/>
    </source>
</evidence>
<dbReference type="PROSITE" id="PS50088">
    <property type="entry name" value="ANK_REPEAT"/>
    <property type="match status" value="2"/>
</dbReference>
<proteinExistence type="predicted"/>
<dbReference type="EMBL" id="ML120361">
    <property type="protein sequence ID" value="RPB03777.1"/>
    <property type="molecule type" value="Genomic_DNA"/>
</dbReference>
<dbReference type="OrthoDB" id="539213at2759"/>
<name>A0A3N4JZQ9_9PEZI</name>
<evidence type="ECO:0000313" key="5">
    <source>
        <dbReference type="Proteomes" id="UP000276215"/>
    </source>
</evidence>
<dbReference type="SUPFAM" id="SSF48403">
    <property type="entry name" value="Ankyrin repeat"/>
    <property type="match status" value="1"/>
</dbReference>
<reference evidence="4 5" key="1">
    <citation type="journal article" date="2018" name="Nat. Ecol. Evol.">
        <title>Pezizomycetes genomes reveal the molecular basis of ectomycorrhizal truffle lifestyle.</title>
        <authorList>
            <person name="Murat C."/>
            <person name="Payen T."/>
            <person name="Noel B."/>
            <person name="Kuo A."/>
            <person name="Morin E."/>
            <person name="Chen J."/>
            <person name="Kohler A."/>
            <person name="Krizsan K."/>
            <person name="Balestrini R."/>
            <person name="Da Silva C."/>
            <person name="Montanini B."/>
            <person name="Hainaut M."/>
            <person name="Levati E."/>
            <person name="Barry K.W."/>
            <person name="Belfiori B."/>
            <person name="Cichocki N."/>
            <person name="Clum A."/>
            <person name="Dockter R.B."/>
            <person name="Fauchery L."/>
            <person name="Guy J."/>
            <person name="Iotti M."/>
            <person name="Le Tacon F."/>
            <person name="Lindquist E.A."/>
            <person name="Lipzen A."/>
            <person name="Malagnac F."/>
            <person name="Mello A."/>
            <person name="Molinier V."/>
            <person name="Miyauchi S."/>
            <person name="Poulain J."/>
            <person name="Riccioni C."/>
            <person name="Rubini A."/>
            <person name="Sitrit Y."/>
            <person name="Splivallo R."/>
            <person name="Traeger S."/>
            <person name="Wang M."/>
            <person name="Zifcakova L."/>
            <person name="Wipf D."/>
            <person name="Zambonelli A."/>
            <person name="Paolocci F."/>
            <person name="Nowrousian M."/>
            <person name="Ottonello S."/>
            <person name="Baldrian P."/>
            <person name="Spatafora J.W."/>
            <person name="Henrissat B."/>
            <person name="Nagy L.G."/>
            <person name="Aury J.M."/>
            <person name="Wincker P."/>
            <person name="Grigoriev I.V."/>
            <person name="Bonfante P."/>
            <person name="Martin F.M."/>
        </authorList>
    </citation>
    <scope>NUCLEOTIDE SEQUENCE [LARGE SCALE GENOMIC DNA]</scope>
    <source>
        <strain evidence="4 5">120613-1</strain>
    </source>
</reference>
<feature type="repeat" description="ANK" evidence="3">
    <location>
        <begin position="133"/>
        <end position="165"/>
    </location>
</feature>
<accession>A0A3N4JZQ9</accession>
<dbReference type="Pfam" id="PF13637">
    <property type="entry name" value="Ank_4"/>
    <property type="match status" value="1"/>
</dbReference>
<dbReference type="STRING" id="1336337.A0A3N4JZQ9"/>
<dbReference type="SMART" id="SM00248">
    <property type="entry name" value="ANK"/>
    <property type="match status" value="2"/>
</dbReference>
<keyword evidence="2 3" id="KW-0040">ANK repeat</keyword>
<dbReference type="Gene3D" id="1.25.40.20">
    <property type="entry name" value="Ankyrin repeat-containing domain"/>
    <property type="match status" value="1"/>
</dbReference>
<dbReference type="PROSITE" id="PS50297">
    <property type="entry name" value="ANK_REP_REGION"/>
    <property type="match status" value="2"/>
</dbReference>
<dbReference type="InterPro" id="IPR002110">
    <property type="entry name" value="Ankyrin_rpt"/>
</dbReference>
<dbReference type="InterPro" id="IPR036770">
    <property type="entry name" value="Ankyrin_rpt-contain_sf"/>
</dbReference>